<dbReference type="InterPro" id="IPR002645">
    <property type="entry name" value="STAS_dom"/>
</dbReference>
<dbReference type="SUPFAM" id="SSF52091">
    <property type="entry name" value="SpoIIaa-like"/>
    <property type="match status" value="1"/>
</dbReference>
<accession>A0ABX1MRD6</accession>
<dbReference type="CDD" id="cd07043">
    <property type="entry name" value="STAS_anti-anti-sigma_factors"/>
    <property type="match status" value="1"/>
</dbReference>
<dbReference type="EMBL" id="WTVR01000028">
    <property type="protein sequence ID" value="NMF89755.1"/>
    <property type="molecule type" value="Genomic_DNA"/>
</dbReference>
<keyword evidence="3" id="KW-1185">Reference proteome</keyword>
<dbReference type="InterPro" id="IPR058548">
    <property type="entry name" value="MlaB-like_STAS"/>
</dbReference>
<gene>
    <name evidence="2" type="ORF">GPA26_14890</name>
</gene>
<dbReference type="InterPro" id="IPR052746">
    <property type="entry name" value="MlaB_ABC_Transporter"/>
</dbReference>
<dbReference type="PANTHER" id="PTHR35849">
    <property type="entry name" value="BLR2341 PROTEIN"/>
    <property type="match status" value="1"/>
</dbReference>
<dbReference type="Pfam" id="PF13466">
    <property type="entry name" value="STAS_2"/>
    <property type="match status" value="1"/>
</dbReference>
<evidence type="ECO:0000313" key="3">
    <source>
        <dbReference type="Proteomes" id="UP000652074"/>
    </source>
</evidence>
<dbReference type="PANTHER" id="PTHR35849:SF1">
    <property type="entry name" value="INTERMEMBRANE PHOSPHOLIPID TRANSPORT SYSTEM BINDING PROTEIN MLAB"/>
    <property type="match status" value="1"/>
</dbReference>
<dbReference type="Proteomes" id="UP000652074">
    <property type="component" value="Unassembled WGS sequence"/>
</dbReference>
<protein>
    <submittedName>
        <fullName evidence="2">STAS domain-containing protein</fullName>
    </submittedName>
</protein>
<dbReference type="RefSeq" id="WP_169207118.1">
    <property type="nucleotide sequence ID" value="NZ_CP059560.1"/>
</dbReference>
<feature type="domain" description="STAS" evidence="1">
    <location>
        <begin position="8"/>
        <end position="94"/>
    </location>
</feature>
<organism evidence="2 3">
    <name type="scientific">Aromatoleum petrolei</name>
    <dbReference type="NCBI Taxonomy" id="76116"/>
    <lineage>
        <taxon>Bacteria</taxon>
        <taxon>Pseudomonadati</taxon>
        <taxon>Pseudomonadota</taxon>
        <taxon>Betaproteobacteria</taxon>
        <taxon>Rhodocyclales</taxon>
        <taxon>Rhodocyclaceae</taxon>
        <taxon>Aromatoleum</taxon>
    </lineage>
</organism>
<dbReference type="InterPro" id="IPR036513">
    <property type="entry name" value="STAS_dom_sf"/>
</dbReference>
<name>A0ABX1MRD6_9RHOO</name>
<evidence type="ECO:0000313" key="2">
    <source>
        <dbReference type="EMBL" id="NMF89755.1"/>
    </source>
</evidence>
<proteinExistence type="predicted"/>
<dbReference type="PROSITE" id="PS50801">
    <property type="entry name" value="STAS"/>
    <property type="match status" value="1"/>
</dbReference>
<reference evidence="2 3" key="1">
    <citation type="submission" date="2019-12" db="EMBL/GenBank/DDBJ databases">
        <title>Comparative genomics gives insights into the taxonomy of the Azoarcus-Aromatoleum group and reveals separate origins of nif in the plant-associated Azoarcus and non-plant-associated Aromatoleum sub-groups.</title>
        <authorList>
            <person name="Lafos M."/>
            <person name="Maluk M."/>
            <person name="Batista M."/>
            <person name="Junghare M."/>
            <person name="Carmona M."/>
            <person name="Faoro H."/>
            <person name="Cruz L.M."/>
            <person name="Battistoni F."/>
            <person name="De Souza E."/>
            <person name="Pedrosa F."/>
            <person name="Chen W.-M."/>
            <person name="Poole P.S."/>
            <person name="Dixon R.A."/>
            <person name="James E.K."/>
        </authorList>
    </citation>
    <scope>NUCLEOTIDE SEQUENCE [LARGE SCALE GENOMIC DNA]</scope>
    <source>
        <strain evidence="2 3">ToN1</strain>
    </source>
</reference>
<evidence type="ECO:0000259" key="1">
    <source>
        <dbReference type="PROSITE" id="PS50801"/>
    </source>
</evidence>
<comment type="caution">
    <text evidence="2">The sequence shown here is derived from an EMBL/GenBank/DDBJ whole genome shotgun (WGS) entry which is preliminary data.</text>
</comment>
<sequence length="94" mass="9814">MSAVAGKVLAIQGELTMATAAQWIERGRAVARDEDLVVDLSGVTAADSSALALLFDWMRVARASGHKVGQTGMPVGMRSLATLYGVEELLPADA</sequence>
<dbReference type="Gene3D" id="3.30.750.24">
    <property type="entry name" value="STAS domain"/>
    <property type="match status" value="1"/>
</dbReference>